<proteinExistence type="predicted"/>
<dbReference type="SUPFAM" id="SSF55608">
    <property type="entry name" value="Homing endonucleases"/>
    <property type="match status" value="2"/>
</dbReference>
<dbReference type="Proteomes" id="UP000604046">
    <property type="component" value="Unassembled WGS sequence"/>
</dbReference>
<protein>
    <recommendedName>
        <fullName evidence="3">LAGLIDADG endonuclease</fullName>
    </recommendedName>
</protein>
<evidence type="ECO:0000313" key="2">
    <source>
        <dbReference type="Proteomes" id="UP000604046"/>
    </source>
</evidence>
<keyword evidence="2" id="KW-1185">Reference proteome</keyword>
<accession>A0A812P063</accession>
<dbReference type="AlphaFoldDB" id="A0A812P063"/>
<name>A0A812P063_9DINO</name>
<comment type="caution">
    <text evidence="1">The sequence shown here is derived from an EMBL/GenBank/DDBJ whole genome shotgun (WGS) entry which is preliminary data.</text>
</comment>
<evidence type="ECO:0000313" key="1">
    <source>
        <dbReference type="EMBL" id="CAE7322987.1"/>
    </source>
</evidence>
<sequence>MLVCPVAGIHGCWRRVFCHPSGIKSISKGGRLASCQRVTVESKAAHCLALADDTLQVLQQKNRQLRSKLATLRWPPLTSVRFNGQSFPLPLQSEQPDLSRLAAHELEYLAGFFDGDGCVYATAGRCCLSVGQSIDGAEVLKYFQGALGGSICRHRDGVGLRKPTLQWTVRGSAARLAASLLAPYSIVKRKQLEICAEWPAGHANRAGCSAKLVLLKRKDSGIIGKCSWAYLAGFFDAEGHIRHSRAFITLELQQKFITVLECVQTFLASEMCVKVHVRQRSNNFALSIYTTSTSKSILQGMLDAGMLRKAAQAELALSLTSENAVELRLTMAGIVGNQNFGRRLDSAGLQRASAIVSSRQQAKRAEKNGQMSFAKSIWANVEQQKCEHELLNARRENYELHAYVDHIHAMYQD</sequence>
<evidence type="ECO:0008006" key="3">
    <source>
        <dbReference type="Google" id="ProtNLM"/>
    </source>
</evidence>
<dbReference type="Gene3D" id="3.10.28.10">
    <property type="entry name" value="Homing endonucleases"/>
    <property type="match status" value="2"/>
</dbReference>
<gene>
    <name evidence="1" type="ORF">SNAT2548_LOCUS16923</name>
</gene>
<reference evidence="1" key="1">
    <citation type="submission" date="2021-02" db="EMBL/GenBank/DDBJ databases">
        <authorList>
            <person name="Dougan E. K."/>
            <person name="Rhodes N."/>
            <person name="Thang M."/>
            <person name="Chan C."/>
        </authorList>
    </citation>
    <scope>NUCLEOTIDE SEQUENCE</scope>
</reference>
<dbReference type="EMBL" id="CAJNDS010002095">
    <property type="protein sequence ID" value="CAE7322987.1"/>
    <property type="molecule type" value="Genomic_DNA"/>
</dbReference>
<dbReference type="InterPro" id="IPR027434">
    <property type="entry name" value="Homing_endonucl"/>
</dbReference>
<dbReference type="OrthoDB" id="415479at2759"/>
<organism evidence="1 2">
    <name type="scientific">Symbiodinium natans</name>
    <dbReference type="NCBI Taxonomy" id="878477"/>
    <lineage>
        <taxon>Eukaryota</taxon>
        <taxon>Sar</taxon>
        <taxon>Alveolata</taxon>
        <taxon>Dinophyceae</taxon>
        <taxon>Suessiales</taxon>
        <taxon>Symbiodiniaceae</taxon>
        <taxon>Symbiodinium</taxon>
    </lineage>
</organism>